<evidence type="ECO:0000256" key="5">
    <source>
        <dbReference type="ARBA" id="ARBA00023242"/>
    </source>
</evidence>
<name>A0A8J5EU04_ZINOF</name>
<dbReference type="GO" id="GO:0000723">
    <property type="term" value="P:telomere maintenance"/>
    <property type="evidence" value="ECO:0007669"/>
    <property type="project" value="TreeGrafter"/>
</dbReference>
<reference evidence="8 9" key="1">
    <citation type="submission" date="2020-08" db="EMBL/GenBank/DDBJ databases">
        <title>Plant Genome Project.</title>
        <authorList>
            <person name="Zhang R.-G."/>
        </authorList>
    </citation>
    <scope>NUCLEOTIDE SEQUENCE [LARGE SCALE GENOMIC DNA]</scope>
    <source>
        <tissue evidence="8">Rhizome</tissue>
    </source>
</reference>
<keyword evidence="4" id="KW-0779">Telomere</keyword>
<comment type="caution">
    <text evidence="8">The sequence shown here is derived from an EMBL/GenBank/DDBJ whole genome shotgun (WGS) entry which is preliminary data.</text>
</comment>
<protein>
    <recommendedName>
        <fullName evidence="7">Telomere-associated protein Rif1 N-terminal domain-containing protein</fullName>
    </recommendedName>
</protein>
<keyword evidence="3" id="KW-0158">Chromosome</keyword>
<evidence type="ECO:0000256" key="3">
    <source>
        <dbReference type="ARBA" id="ARBA00022454"/>
    </source>
</evidence>
<evidence type="ECO:0000313" key="9">
    <source>
        <dbReference type="Proteomes" id="UP000734854"/>
    </source>
</evidence>
<dbReference type="SUPFAM" id="SSF48371">
    <property type="entry name" value="ARM repeat"/>
    <property type="match status" value="1"/>
</dbReference>
<dbReference type="Proteomes" id="UP000734854">
    <property type="component" value="Unassembled WGS sequence"/>
</dbReference>
<dbReference type="GO" id="GO:0000781">
    <property type="term" value="C:chromosome, telomeric region"/>
    <property type="evidence" value="ECO:0007669"/>
    <property type="project" value="UniProtKB-SubCell"/>
</dbReference>
<dbReference type="InterPro" id="IPR022031">
    <property type="entry name" value="Rif1_N"/>
</dbReference>
<proteinExistence type="predicted"/>
<dbReference type="Pfam" id="PF12231">
    <property type="entry name" value="Rif1_N"/>
    <property type="match status" value="1"/>
</dbReference>
<comment type="subcellular location">
    <subcellularLocation>
        <location evidence="2">Chromosome</location>
        <location evidence="2">Telomere</location>
    </subcellularLocation>
    <subcellularLocation>
        <location evidence="1">Nucleus</location>
    </subcellularLocation>
</comment>
<keyword evidence="6" id="KW-0131">Cell cycle</keyword>
<keyword evidence="5" id="KW-0539">Nucleus</keyword>
<dbReference type="EMBL" id="JACMSC010000022">
    <property type="protein sequence ID" value="KAG6469392.1"/>
    <property type="molecule type" value="Genomic_DNA"/>
</dbReference>
<gene>
    <name evidence="8" type="ORF">ZIOFF_074107</name>
</gene>
<evidence type="ECO:0000259" key="7">
    <source>
        <dbReference type="Pfam" id="PF12231"/>
    </source>
</evidence>
<dbReference type="GO" id="GO:0005634">
    <property type="term" value="C:nucleus"/>
    <property type="evidence" value="ECO:0007669"/>
    <property type="project" value="UniProtKB-SubCell"/>
</dbReference>
<dbReference type="AlphaFoldDB" id="A0A8J5EU04"/>
<accession>A0A8J5EU04</accession>
<dbReference type="PANTHER" id="PTHR22928">
    <property type="entry name" value="TELOMERE-ASSOCIATED PROTEIN RIF1"/>
    <property type="match status" value="1"/>
</dbReference>
<evidence type="ECO:0000256" key="2">
    <source>
        <dbReference type="ARBA" id="ARBA00004574"/>
    </source>
</evidence>
<organism evidence="8 9">
    <name type="scientific">Zingiber officinale</name>
    <name type="common">Ginger</name>
    <name type="synonym">Amomum zingiber</name>
    <dbReference type="NCBI Taxonomy" id="94328"/>
    <lineage>
        <taxon>Eukaryota</taxon>
        <taxon>Viridiplantae</taxon>
        <taxon>Streptophyta</taxon>
        <taxon>Embryophyta</taxon>
        <taxon>Tracheophyta</taxon>
        <taxon>Spermatophyta</taxon>
        <taxon>Magnoliopsida</taxon>
        <taxon>Liliopsida</taxon>
        <taxon>Zingiberales</taxon>
        <taxon>Zingiberaceae</taxon>
        <taxon>Zingiber</taxon>
    </lineage>
</organism>
<dbReference type="PANTHER" id="PTHR22928:SF3">
    <property type="entry name" value="TELOMERE-ASSOCIATED PROTEIN RIF1"/>
    <property type="match status" value="1"/>
</dbReference>
<sequence length="563" mass="63778">MAGEAEGLLFLVCRQIEEIKTLTDRAAAYAALLQVLHRGASDHPPSLEALADSFPYLLPLLLSDIHHFDEETAAYSLKCLGFMLYHPSLVTRISGLKMPSFFPNFLCLVFDVSCECAGLRRGRRDPGPGIACEADNYNKDEGWTLLHICNLGVWCFAVQQIGPSAVKFCLHLILEAIIHALDNPFGSLSITYEATQAVMSDVKRKLLPTMMDMMEVTQDQRQNIAIIQAWGWYISLLGSDALKDRHLVNKMLKIPEQTFVDPDIQVQVATLVAWESLIDALLPSQFTEIWINIIQNEIKQTRQATVAAPDVKIDGLLRRIKVLMTPIHGILSSKCDLSVQLRCLLTWRYLLRKLDLSVNYPSVISTTFWQTLKVVFLKGPNDENRHVWNTCIDLLDEFLLSKLTVGKTILNGEKHSLFPAEQTDQSGAVDRPIKWLPWDIKDLSEQLNVVFSIILPEKFEIMTSECRSLTLDTGLKIYRSVLKGVQAEIKRIPQCHEKVNIYITTISMFIKEVRETMASNHSAHQYRDFSLVHVQFTEATRDELEHSLLSPFNIKQIGSEVLC</sequence>
<feature type="domain" description="Telomere-associated protein Rif1 N-terminal" evidence="7">
    <location>
        <begin position="206"/>
        <end position="286"/>
    </location>
</feature>
<evidence type="ECO:0000256" key="6">
    <source>
        <dbReference type="ARBA" id="ARBA00023306"/>
    </source>
</evidence>
<evidence type="ECO:0000313" key="8">
    <source>
        <dbReference type="EMBL" id="KAG6469392.1"/>
    </source>
</evidence>
<evidence type="ECO:0000256" key="1">
    <source>
        <dbReference type="ARBA" id="ARBA00004123"/>
    </source>
</evidence>
<evidence type="ECO:0000256" key="4">
    <source>
        <dbReference type="ARBA" id="ARBA00022895"/>
    </source>
</evidence>
<keyword evidence="9" id="KW-1185">Reference proteome</keyword>
<dbReference type="InterPro" id="IPR016024">
    <property type="entry name" value="ARM-type_fold"/>
</dbReference>